<gene>
    <name evidence="1" type="ORF">HRTV-14_gp107</name>
</gene>
<organism evidence="1 2">
    <name type="scientific">Halorubrum phage HRTV-14</name>
    <dbReference type="NCBI Taxonomy" id="2877994"/>
    <lineage>
        <taxon>Viruses</taxon>
        <taxon>Duplodnaviria</taxon>
        <taxon>Heunggongvirae</taxon>
        <taxon>Uroviricota</taxon>
        <taxon>Caudoviricetes</taxon>
        <taxon>Thumleimavirales</taxon>
        <taxon>Hafunaviridae</taxon>
        <taxon>Haloferacalesvirus</taxon>
        <taxon>Haloferacalesvirus hv8</taxon>
    </lineage>
</organism>
<reference evidence="1" key="1">
    <citation type="submission" date="2021-05" db="EMBL/GenBank/DDBJ databases">
        <title>Diversity, taxonomy and evolution of archaeal viruses of the class Caudoviricetes.</title>
        <authorList>
            <person name="Liu Y."/>
            <person name="Demina T.A."/>
            <person name="Roux S."/>
            <person name="Aiewsakun P."/>
            <person name="Kazlauskas D."/>
            <person name="Simmonds P."/>
            <person name="Prangishvili D."/>
            <person name="Oksanen H.M."/>
            <person name="Krupovic M."/>
        </authorList>
    </citation>
    <scope>NUCLEOTIDE SEQUENCE</scope>
    <source>
        <strain evidence="1">HRTV-14/2</strain>
    </source>
</reference>
<dbReference type="EMBL" id="MZ334492">
    <property type="protein sequence ID" value="UBF19180.1"/>
    <property type="molecule type" value="Genomic_DNA"/>
</dbReference>
<protein>
    <submittedName>
        <fullName evidence="1">Uncharacterized protein</fullName>
    </submittedName>
</protein>
<dbReference type="Proteomes" id="UP000828061">
    <property type="component" value="Segment"/>
</dbReference>
<evidence type="ECO:0000313" key="2">
    <source>
        <dbReference type="Proteomes" id="UP000828061"/>
    </source>
</evidence>
<sequence>MGLEWQYYDGDEKCGHGRQVAEDDDPCPYDGARYVEDSKGETLVLCGQHHQKFIGAMAARRMVR</sequence>
<evidence type="ECO:0000313" key="1">
    <source>
        <dbReference type="EMBL" id="UBF19180.1"/>
    </source>
</evidence>
<proteinExistence type="predicted"/>
<name>A0AAE9BUE1_9CAUD</name>
<accession>A0AAE9BUE1</accession>